<name>A0AAV1Z8U6_9ARAC</name>
<evidence type="ECO:0000313" key="2">
    <source>
        <dbReference type="Proteomes" id="UP001497382"/>
    </source>
</evidence>
<proteinExistence type="predicted"/>
<gene>
    <name evidence="1" type="ORF">LARSCL_LOCUS3263</name>
</gene>
<accession>A0AAV1Z8U6</accession>
<dbReference type="Proteomes" id="UP001497382">
    <property type="component" value="Unassembled WGS sequence"/>
</dbReference>
<keyword evidence="2" id="KW-1185">Reference proteome</keyword>
<evidence type="ECO:0000313" key="1">
    <source>
        <dbReference type="EMBL" id="CAL1266737.1"/>
    </source>
</evidence>
<organism evidence="1 2">
    <name type="scientific">Larinioides sclopetarius</name>
    <dbReference type="NCBI Taxonomy" id="280406"/>
    <lineage>
        <taxon>Eukaryota</taxon>
        <taxon>Metazoa</taxon>
        <taxon>Ecdysozoa</taxon>
        <taxon>Arthropoda</taxon>
        <taxon>Chelicerata</taxon>
        <taxon>Arachnida</taxon>
        <taxon>Araneae</taxon>
        <taxon>Araneomorphae</taxon>
        <taxon>Entelegynae</taxon>
        <taxon>Araneoidea</taxon>
        <taxon>Araneidae</taxon>
        <taxon>Larinioides</taxon>
    </lineage>
</organism>
<dbReference type="AlphaFoldDB" id="A0AAV1Z8U6"/>
<protein>
    <submittedName>
        <fullName evidence="1">Uncharacterized protein</fullName>
    </submittedName>
</protein>
<reference evidence="1 2" key="1">
    <citation type="submission" date="2024-04" db="EMBL/GenBank/DDBJ databases">
        <authorList>
            <person name="Rising A."/>
            <person name="Reimegard J."/>
            <person name="Sonavane S."/>
            <person name="Akerstrom W."/>
            <person name="Nylinder S."/>
            <person name="Hedman E."/>
            <person name="Kallberg Y."/>
        </authorList>
    </citation>
    <scope>NUCLEOTIDE SEQUENCE [LARGE SCALE GENOMIC DNA]</scope>
</reference>
<comment type="caution">
    <text evidence="1">The sequence shown here is derived from an EMBL/GenBank/DDBJ whole genome shotgun (WGS) entry which is preliminary data.</text>
</comment>
<sequence>MTNEEIDGYKLCLPSNLCTWIMIKEEEEQNFYVNSLSETQMKIEDMLFLVLCFRPYFFLFIVL</sequence>
<dbReference type="EMBL" id="CAXIEN010000024">
    <property type="protein sequence ID" value="CAL1266737.1"/>
    <property type="molecule type" value="Genomic_DNA"/>
</dbReference>